<keyword evidence="1" id="KW-0472">Membrane</keyword>
<feature type="transmembrane region" description="Helical" evidence="1">
    <location>
        <begin position="104"/>
        <end position="121"/>
    </location>
</feature>
<sequence>MFNNLKAMMILYLILLISFVLLFIYNKNLTIKIFVISLLILMLIFPQNSIQAAKKGINLWLYIVAPSLFPFFVLNDIIISLGIPENISNLFSKTFKKIFNTSGYGAYVFIMSIFTGYPTGAKIVSQLIEEKKITSYEGQKILNFASTSGPLFIIGAVGIGMFKNKTIGYIILFSHIIGSIINGIIINKLCYPSNLYNNNINLNIKKRGKNLTNTITNSLYTIGIIGGYIIFFSVVIELIKITNIFNVIETCLSFFVPINLAQSISLLLQGVIEITNGCNLIALSKIPLQLKIIITTFLISFSGFSIIMQVYSITSSSNINIKTYIFSKTLHAIISSTICIIVLKYIPLTNIVVNLFNKSFNTINTFIFAEILLFILLFLNLLSYKLKK</sequence>
<dbReference type="EMBL" id="FNUK01000007">
    <property type="protein sequence ID" value="SEF67310.1"/>
    <property type="molecule type" value="Genomic_DNA"/>
</dbReference>
<accession>A0A1H5TX54</accession>
<feature type="transmembrane region" description="Helical" evidence="1">
    <location>
        <begin position="325"/>
        <end position="346"/>
    </location>
</feature>
<name>A0A1H5TX54_9CLOT</name>
<evidence type="ECO:0000256" key="1">
    <source>
        <dbReference type="SAM" id="Phobius"/>
    </source>
</evidence>
<feature type="transmembrane region" description="Helical" evidence="1">
    <location>
        <begin position="219"/>
        <end position="239"/>
    </location>
</feature>
<feature type="transmembrane region" description="Helical" evidence="1">
    <location>
        <begin position="366"/>
        <end position="384"/>
    </location>
</feature>
<gene>
    <name evidence="2" type="ORF">SAMN05660865_00723</name>
</gene>
<feature type="transmembrane region" description="Helical" evidence="1">
    <location>
        <begin position="59"/>
        <end position="83"/>
    </location>
</feature>
<feature type="transmembrane region" description="Helical" evidence="1">
    <location>
        <begin position="141"/>
        <end position="162"/>
    </location>
</feature>
<evidence type="ECO:0000313" key="3">
    <source>
        <dbReference type="Proteomes" id="UP000242850"/>
    </source>
</evidence>
<keyword evidence="1" id="KW-1133">Transmembrane helix</keyword>
<feature type="transmembrane region" description="Helical" evidence="1">
    <location>
        <begin position="292"/>
        <end position="313"/>
    </location>
</feature>
<keyword evidence="1" id="KW-0812">Transmembrane</keyword>
<feature type="transmembrane region" description="Helical" evidence="1">
    <location>
        <begin position="33"/>
        <end position="53"/>
    </location>
</feature>
<keyword evidence="3" id="KW-1185">Reference proteome</keyword>
<feature type="transmembrane region" description="Helical" evidence="1">
    <location>
        <begin position="169"/>
        <end position="186"/>
    </location>
</feature>
<dbReference type="Proteomes" id="UP000242850">
    <property type="component" value="Unassembled WGS sequence"/>
</dbReference>
<proteinExistence type="predicted"/>
<reference evidence="3" key="1">
    <citation type="submission" date="2016-10" db="EMBL/GenBank/DDBJ databases">
        <authorList>
            <person name="Varghese N."/>
            <person name="Submissions S."/>
        </authorList>
    </citation>
    <scope>NUCLEOTIDE SEQUENCE [LARGE SCALE GENOMIC DNA]</scope>
    <source>
        <strain evidence="3">DSM 5463</strain>
    </source>
</reference>
<evidence type="ECO:0000313" key="2">
    <source>
        <dbReference type="EMBL" id="SEF67310.1"/>
    </source>
</evidence>
<protein>
    <submittedName>
        <fullName evidence="2">Sporulation integral membrane protein YlbJ</fullName>
    </submittedName>
</protein>
<feature type="transmembrane region" description="Helical" evidence="1">
    <location>
        <begin position="6"/>
        <end position="26"/>
    </location>
</feature>
<dbReference type="AlphaFoldDB" id="A0A1H5TX54"/>
<organism evidence="2 3">
    <name type="scientific">Caloramator fervidus</name>
    <dbReference type="NCBI Taxonomy" id="29344"/>
    <lineage>
        <taxon>Bacteria</taxon>
        <taxon>Bacillati</taxon>
        <taxon>Bacillota</taxon>
        <taxon>Clostridia</taxon>
        <taxon>Eubacteriales</taxon>
        <taxon>Clostridiaceae</taxon>
        <taxon>Caloramator</taxon>
    </lineage>
</organism>